<reference evidence="2" key="1">
    <citation type="journal article" date="2020" name="mSystems">
        <title>Genome- and Community-Level Interaction Insights into Carbon Utilization and Element Cycling Functions of Hydrothermarchaeota in Hydrothermal Sediment.</title>
        <authorList>
            <person name="Zhou Z."/>
            <person name="Liu Y."/>
            <person name="Xu W."/>
            <person name="Pan J."/>
            <person name="Luo Z.H."/>
            <person name="Li M."/>
        </authorList>
    </citation>
    <scope>NUCLEOTIDE SEQUENCE [LARGE SCALE GENOMIC DNA]</scope>
    <source>
        <strain evidence="2">SpSt-477</strain>
    </source>
</reference>
<evidence type="ECO:0000256" key="1">
    <source>
        <dbReference type="SAM" id="MobiDB-lite"/>
    </source>
</evidence>
<comment type="caution">
    <text evidence="2">The sequence shown here is derived from an EMBL/GenBank/DDBJ whole genome shotgun (WGS) entry which is preliminary data.</text>
</comment>
<evidence type="ECO:0000313" key="2">
    <source>
        <dbReference type="EMBL" id="HGU32301.1"/>
    </source>
</evidence>
<sequence>MFSKTVCSAAVLLMWMHPFMDLSDRIPSSMRVVAETNIPKGTTQHLSKRRIQGIRIHPLSIEETITGNDVSKPTERSPNHVSNKRSTSQPSPRKASTTENPQPIRFHTYMAENGDTLKTISQKFYGSSLYFPVILLHNPQIQDFDVEEGLEVRLLEDAVEAIRLFRQHTVVEEGKIFWIYTAQKNDTLEEIGRKFYRTRYQHNPLVNLNPEARIRAGEHIRILLN</sequence>
<accession>A0A7C4MMP4</accession>
<gene>
    <name evidence="2" type="ORF">ENS29_05535</name>
</gene>
<dbReference type="AlphaFoldDB" id="A0A7C4MMP4"/>
<name>A0A7C4MMP4_9BACT</name>
<proteinExistence type="predicted"/>
<feature type="compositionally biased region" description="Polar residues" evidence="1">
    <location>
        <begin position="79"/>
        <end position="101"/>
    </location>
</feature>
<protein>
    <submittedName>
        <fullName evidence="2">LysM domain-containing protein</fullName>
    </submittedName>
</protein>
<organism evidence="2">
    <name type="scientific">Desulfatirhabdium butyrativorans</name>
    <dbReference type="NCBI Taxonomy" id="340467"/>
    <lineage>
        <taxon>Bacteria</taxon>
        <taxon>Pseudomonadati</taxon>
        <taxon>Thermodesulfobacteriota</taxon>
        <taxon>Desulfobacteria</taxon>
        <taxon>Desulfobacterales</taxon>
        <taxon>Desulfatirhabdiaceae</taxon>
        <taxon>Desulfatirhabdium</taxon>
    </lineage>
</organism>
<dbReference type="EMBL" id="DSUH01000126">
    <property type="protein sequence ID" value="HGU32301.1"/>
    <property type="molecule type" value="Genomic_DNA"/>
</dbReference>
<feature type="region of interest" description="Disordered" evidence="1">
    <location>
        <begin position="64"/>
        <end position="103"/>
    </location>
</feature>